<feature type="domain" description="PLL-like beta propeller" evidence="2">
    <location>
        <begin position="50"/>
        <end position="315"/>
    </location>
</feature>
<evidence type="ECO:0000313" key="4">
    <source>
        <dbReference type="Proteomes" id="UP000063699"/>
    </source>
</evidence>
<keyword evidence="1" id="KW-0732">Signal</keyword>
<protein>
    <recommendedName>
        <fullName evidence="2">PLL-like beta propeller domain-containing protein</fullName>
    </recommendedName>
</protein>
<dbReference type="AlphaFoldDB" id="A0A0N9I4L9"/>
<sequence>MKKIFVAATALATSLLAPATATAATACVQLERGNNNDIGLASMPGGPLDIYQTGLGGSVLRTQVDPRTNAVNSFQNLGGVSRSEPAAVSSADGHSAVVVRGGDDGLYAMQFDNGTTSGWQNLGGRITWNPHVVSLGPRHLIVFYRGTNKQLWYVEHANGVWGQHTSLGGVLTSSPIGVSTRPGHVAVVTRGQADDLYYIERTGSTWGPWTGLGGRFGVDPIAVSRGPGLVDVFVRTNSSRVAGISFNGSSWTPWYDLAAPPGSAVSEPGAAATGSGELVVFVRGGEVRTPVRPIWRNSSFDGGATWSGWVVVDSGYGTPSPNNPEAVANAFGGWSVAATNFPTDARVGPLRVCSSTP</sequence>
<organism evidence="3 4">
    <name type="scientific">Kibdelosporangium phytohabitans</name>
    <dbReference type="NCBI Taxonomy" id="860235"/>
    <lineage>
        <taxon>Bacteria</taxon>
        <taxon>Bacillati</taxon>
        <taxon>Actinomycetota</taxon>
        <taxon>Actinomycetes</taxon>
        <taxon>Pseudonocardiales</taxon>
        <taxon>Pseudonocardiaceae</taxon>
        <taxon>Kibdelosporangium</taxon>
    </lineage>
</organism>
<keyword evidence="4" id="KW-1185">Reference proteome</keyword>
<dbReference type="SUPFAM" id="SSF89372">
    <property type="entry name" value="Fucose-specific lectin"/>
    <property type="match status" value="1"/>
</dbReference>
<dbReference type="Pfam" id="PF26607">
    <property type="entry name" value="DUF8189"/>
    <property type="match status" value="1"/>
</dbReference>
<dbReference type="PROSITE" id="PS51257">
    <property type="entry name" value="PROKAR_LIPOPROTEIN"/>
    <property type="match status" value="1"/>
</dbReference>
<dbReference type="STRING" id="860235.AOZ06_30025"/>
<dbReference type="Gene3D" id="2.120.10.70">
    <property type="entry name" value="Fucose-specific lectin"/>
    <property type="match status" value="2"/>
</dbReference>
<dbReference type="InterPro" id="IPR058502">
    <property type="entry name" value="PLL-like_beta-prop"/>
</dbReference>
<dbReference type="EMBL" id="CP012752">
    <property type="protein sequence ID" value="ALG10571.1"/>
    <property type="molecule type" value="Genomic_DNA"/>
</dbReference>
<name>A0A0N9I4L9_9PSEU</name>
<feature type="signal peptide" evidence="1">
    <location>
        <begin position="1"/>
        <end position="23"/>
    </location>
</feature>
<dbReference type="RefSeq" id="WP_054292474.1">
    <property type="nucleotide sequence ID" value="NZ_CP012752.1"/>
</dbReference>
<evidence type="ECO:0000259" key="2">
    <source>
        <dbReference type="Pfam" id="PF26607"/>
    </source>
</evidence>
<feature type="chain" id="PRO_5006035832" description="PLL-like beta propeller domain-containing protein" evidence="1">
    <location>
        <begin position="24"/>
        <end position="357"/>
    </location>
</feature>
<gene>
    <name evidence="3" type="ORF">AOZ06_30025</name>
</gene>
<evidence type="ECO:0000256" key="1">
    <source>
        <dbReference type="SAM" id="SignalP"/>
    </source>
</evidence>
<evidence type="ECO:0000313" key="3">
    <source>
        <dbReference type="EMBL" id="ALG10571.1"/>
    </source>
</evidence>
<dbReference type="KEGG" id="kphy:AOZ06_30025"/>
<proteinExistence type="predicted"/>
<dbReference type="OrthoDB" id="6278496at2"/>
<reference evidence="3 4" key="1">
    <citation type="submission" date="2015-07" db="EMBL/GenBank/DDBJ databases">
        <title>Genome sequencing of Kibdelosporangium phytohabitans.</title>
        <authorList>
            <person name="Qin S."/>
            <person name="Xing K."/>
        </authorList>
    </citation>
    <scope>NUCLEOTIDE SEQUENCE [LARGE SCALE GENOMIC DNA]</scope>
    <source>
        <strain evidence="3 4">KLBMP1111</strain>
    </source>
</reference>
<accession>A0A0N9I4L9</accession>
<dbReference type="Proteomes" id="UP000063699">
    <property type="component" value="Chromosome"/>
</dbReference>